<reference evidence="1 2" key="1">
    <citation type="journal article" date="2019" name="Int. J. Syst. Evol. Microbiol.">
        <title>The Global Catalogue of Microorganisms (GCM) 10K type strain sequencing project: providing services to taxonomists for standard genome sequencing and annotation.</title>
        <authorList>
            <consortium name="The Broad Institute Genomics Platform"/>
            <consortium name="The Broad Institute Genome Sequencing Center for Infectious Disease"/>
            <person name="Wu L."/>
            <person name="Ma J."/>
        </authorList>
    </citation>
    <scope>NUCLEOTIDE SEQUENCE [LARGE SCALE GENOMIC DNA]</scope>
    <source>
        <strain evidence="1 2">JCM 10696</strain>
    </source>
</reference>
<proteinExistence type="predicted"/>
<accession>A0ABN1RUQ8</accession>
<dbReference type="Proteomes" id="UP001500665">
    <property type="component" value="Unassembled WGS sequence"/>
</dbReference>
<keyword evidence="2" id="KW-1185">Reference proteome</keyword>
<sequence>MFLENQQGHTDGIQFSFALGEGAEWRVQLVAAASRWQLSDWRIP</sequence>
<evidence type="ECO:0000313" key="1">
    <source>
        <dbReference type="EMBL" id="GAA0964254.1"/>
    </source>
</evidence>
<comment type="caution">
    <text evidence="1">The sequence shown here is derived from an EMBL/GenBank/DDBJ whole genome shotgun (WGS) entry which is preliminary data.</text>
</comment>
<name>A0ABN1RUQ8_9ACTN</name>
<dbReference type="EMBL" id="BAAAHH010000033">
    <property type="protein sequence ID" value="GAA0964254.1"/>
    <property type="molecule type" value="Genomic_DNA"/>
</dbReference>
<protein>
    <submittedName>
        <fullName evidence="1">Uncharacterized protein</fullName>
    </submittedName>
</protein>
<gene>
    <name evidence="1" type="ORF">GCM10009550_61700</name>
</gene>
<dbReference type="RefSeq" id="WP_344244720.1">
    <property type="nucleotide sequence ID" value="NZ_BAAAHH010000033.1"/>
</dbReference>
<evidence type="ECO:0000313" key="2">
    <source>
        <dbReference type="Proteomes" id="UP001500665"/>
    </source>
</evidence>
<organism evidence="1 2">
    <name type="scientific">Actinocorallia libanotica</name>
    <dbReference type="NCBI Taxonomy" id="46162"/>
    <lineage>
        <taxon>Bacteria</taxon>
        <taxon>Bacillati</taxon>
        <taxon>Actinomycetota</taxon>
        <taxon>Actinomycetes</taxon>
        <taxon>Streptosporangiales</taxon>
        <taxon>Thermomonosporaceae</taxon>
        <taxon>Actinocorallia</taxon>
    </lineage>
</organism>